<comment type="caution">
    <text evidence="2">The sequence shown here is derived from an EMBL/GenBank/DDBJ whole genome shotgun (WGS) entry which is preliminary data.</text>
</comment>
<dbReference type="EMBL" id="JAEKNQ010000019">
    <property type="protein sequence ID" value="MBJ7602313.1"/>
    <property type="molecule type" value="Genomic_DNA"/>
</dbReference>
<dbReference type="Proteomes" id="UP000620075">
    <property type="component" value="Unassembled WGS sequence"/>
</dbReference>
<dbReference type="RefSeq" id="WP_338176754.1">
    <property type="nucleotide sequence ID" value="NZ_JAEKNQ010000019.1"/>
</dbReference>
<protein>
    <submittedName>
        <fullName evidence="2">Uncharacterized protein</fullName>
    </submittedName>
</protein>
<accession>A0A934NCQ2</accession>
<gene>
    <name evidence="2" type="ORF">JF888_03830</name>
</gene>
<reference evidence="2 3" key="1">
    <citation type="submission" date="2020-10" db="EMBL/GenBank/DDBJ databases">
        <title>Ca. Dormibacterota MAGs.</title>
        <authorList>
            <person name="Montgomery K."/>
        </authorList>
    </citation>
    <scope>NUCLEOTIDE SEQUENCE [LARGE SCALE GENOMIC DNA]</scope>
    <source>
        <strain evidence="2">SC8811_S16_3</strain>
    </source>
</reference>
<keyword evidence="1" id="KW-0472">Membrane</keyword>
<evidence type="ECO:0000313" key="2">
    <source>
        <dbReference type="EMBL" id="MBJ7602313.1"/>
    </source>
</evidence>
<name>A0A934NCQ2_9BACT</name>
<keyword evidence="1" id="KW-0812">Transmembrane</keyword>
<proteinExistence type="predicted"/>
<evidence type="ECO:0000313" key="3">
    <source>
        <dbReference type="Proteomes" id="UP000620075"/>
    </source>
</evidence>
<feature type="transmembrane region" description="Helical" evidence="1">
    <location>
        <begin position="13"/>
        <end position="31"/>
    </location>
</feature>
<sequence length="50" mass="5564">MADNGKRPSIVEWSLILVLVAILATTALLLLGDQVDRLIPGFTSWLRSWL</sequence>
<organism evidence="2 3">
    <name type="scientific">Candidatus Dormiibacter inghamiae</name>
    <dbReference type="NCBI Taxonomy" id="3127013"/>
    <lineage>
        <taxon>Bacteria</taxon>
        <taxon>Bacillati</taxon>
        <taxon>Candidatus Dormiibacterota</taxon>
        <taxon>Candidatus Dormibacteria</taxon>
        <taxon>Candidatus Dormibacterales</taxon>
        <taxon>Candidatus Dormibacteraceae</taxon>
        <taxon>Candidatus Dormiibacter</taxon>
    </lineage>
</organism>
<dbReference type="AlphaFoldDB" id="A0A934NCQ2"/>
<evidence type="ECO:0000256" key="1">
    <source>
        <dbReference type="SAM" id="Phobius"/>
    </source>
</evidence>
<keyword evidence="1" id="KW-1133">Transmembrane helix</keyword>